<accession>A0A9N9IXS0</accession>
<feature type="non-terminal residue" evidence="1">
    <location>
        <position position="58"/>
    </location>
</feature>
<gene>
    <name evidence="1" type="ORF">FCALED_LOCUS16643</name>
</gene>
<dbReference type="AlphaFoldDB" id="A0A9N9IXS0"/>
<organism evidence="1 2">
    <name type="scientific">Funneliformis caledonium</name>
    <dbReference type="NCBI Taxonomy" id="1117310"/>
    <lineage>
        <taxon>Eukaryota</taxon>
        <taxon>Fungi</taxon>
        <taxon>Fungi incertae sedis</taxon>
        <taxon>Mucoromycota</taxon>
        <taxon>Glomeromycotina</taxon>
        <taxon>Glomeromycetes</taxon>
        <taxon>Glomerales</taxon>
        <taxon>Glomeraceae</taxon>
        <taxon>Funneliformis</taxon>
    </lineage>
</organism>
<protein>
    <submittedName>
        <fullName evidence="1">2367_t:CDS:1</fullName>
    </submittedName>
</protein>
<comment type="caution">
    <text evidence="1">The sequence shown here is derived from an EMBL/GenBank/DDBJ whole genome shotgun (WGS) entry which is preliminary data.</text>
</comment>
<proteinExistence type="predicted"/>
<keyword evidence="2" id="KW-1185">Reference proteome</keyword>
<dbReference type="EMBL" id="CAJVPQ010020527">
    <property type="protein sequence ID" value="CAG8756328.1"/>
    <property type="molecule type" value="Genomic_DNA"/>
</dbReference>
<dbReference type="Proteomes" id="UP000789570">
    <property type="component" value="Unassembled WGS sequence"/>
</dbReference>
<evidence type="ECO:0000313" key="2">
    <source>
        <dbReference type="Proteomes" id="UP000789570"/>
    </source>
</evidence>
<dbReference type="OrthoDB" id="2355846at2759"/>
<feature type="non-terminal residue" evidence="1">
    <location>
        <position position="1"/>
    </location>
</feature>
<sequence>YEKINLKILCKNADFSLSFLDVEVDLPQEDIKLYKLLHQYPITKTYENNQVKYANITE</sequence>
<name>A0A9N9IXS0_9GLOM</name>
<reference evidence="1" key="1">
    <citation type="submission" date="2021-06" db="EMBL/GenBank/DDBJ databases">
        <authorList>
            <person name="Kallberg Y."/>
            <person name="Tangrot J."/>
            <person name="Rosling A."/>
        </authorList>
    </citation>
    <scope>NUCLEOTIDE SEQUENCE</scope>
    <source>
        <strain evidence="1">UK204</strain>
    </source>
</reference>
<evidence type="ECO:0000313" key="1">
    <source>
        <dbReference type="EMBL" id="CAG8756328.1"/>
    </source>
</evidence>